<dbReference type="InterPro" id="IPR000073">
    <property type="entry name" value="AB_hydrolase_1"/>
</dbReference>
<feature type="domain" description="AB hydrolase-1" evidence="1">
    <location>
        <begin position="45"/>
        <end position="199"/>
    </location>
</feature>
<organism evidence="2 3">
    <name type="scientific">Danxiaibacter flavus</name>
    <dbReference type="NCBI Taxonomy" id="3049108"/>
    <lineage>
        <taxon>Bacteria</taxon>
        <taxon>Pseudomonadati</taxon>
        <taxon>Bacteroidota</taxon>
        <taxon>Chitinophagia</taxon>
        <taxon>Chitinophagales</taxon>
        <taxon>Chitinophagaceae</taxon>
        <taxon>Danxiaibacter</taxon>
    </lineage>
</organism>
<name>A0ABV3ZC09_9BACT</name>
<dbReference type="Gene3D" id="3.40.50.1820">
    <property type="entry name" value="alpha/beta hydrolase"/>
    <property type="match status" value="1"/>
</dbReference>
<reference evidence="2 3" key="1">
    <citation type="submission" date="2023-07" db="EMBL/GenBank/DDBJ databases">
        <authorList>
            <person name="Lian W.-H."/>
        </authorList>
    </citation>
    <scope>NUCLEOTIDE SEQUENCE [LARGE SCALE GENOMIC DNA]</scope>
    <source>
        <strain evidence="2 3">SYSU DXS3180</strain>
    </source>
</reference>
<evidence type="ECO:0000313" key="3">
    <source>
        <dbReference type="Proteomes" id="UP001560573"/>
    </source>
</evidence>
<dbReference type="Proteomes" id="UP001560573">
    <property type="component" value="Unassembled WGS sequence"/>
</dbReference>
<dbReference type="EMBL" id="JAULBC010000002">
    <property type="protein sequence ID" value="MEX6687401.1"/>
    <property type="molecule type" value="Genomic_DNA"/>
</dbReference>
<evidence type="ECO:0000313" key="2">
    <source>
        <dbReference type="EMBL" id="MEX6687401.1"/>
    </source>
</evidence>
<dbReference type="Pfam" id="PF12697">
    <property type="entry name" value="Abhydrolase_6"/>
    <property type="match status" value="1"/>
</dbReference>
<protein>
    <submittedName>
        <fullName evidence="2">Alpha/beta hydrolase</fullName>
    </submittedName>
</protein>
<gene>
    <name evidence="2" type="ORF">QTN47_07870</name>
</gene>
<proteinExistence type="predicted"/>
<dbReference type="InterPro" id="IPR029058">
    <property type="entry name" value="AB_hydrolase_fold"/>
</dbReference>
<dbReference type="SUPFAM" id="SSF53474">
    <property type="entry name" value="alpha/beta-Hydrolases"/>
    <property type="match status" value="1"/>
</dbReference>
<evidence type="ECO:0000259" key="1">
    <source>
        <dbReference type="Pfam" id="PF12697"/>
    </source>
</evidence>
<dbReference type="RefSeq" id="WP_369328806.1">
    <property type="nucleotide sequence ID" value="NZ_JAULBC010000002.1"/>
</dbReference>
<sequence>MNVYFLSGLGADERAFSFLQLDFCTPVFIPWIKPEDEEETLPSYAGRIGALIKEPAPVIVGLSFGGMLATEIASVNPSAKAILISSAKHHKEIPFYLRMWRKFPLYKFVPAKFAKAVSKPLCRLFMNARSRKEMLVLNNLLNDADVDFNLWAVDAVLNWKNNIVPPNVTHIHGTGDKLLPYSYVKADYTIEGGTHLMIMNNAKEISGLLRSLIRS</sequence>
<keyword evidence="2" id="KW-0378">Hydrolase</keyword>
<dbReference type="GO" id="GO:0016787">
    <property type="term" value="F:hydrolase activity"/>
    <property type="evidence" value="ECO:0007669"/>
    <property type="project" value="UniProtKB-KW"/>
</dbReference>
<comment type="caution">
    <text evidence="2">The sequence shown here is derived from an EMBL/GenBank/DDBJ whole genome shotgun (WGS) entry which is preliminary data.</text>
</comment>
<accession>A0ABV3ZC09</accession>
<keyword evidence="3" id="KW-1185">Reference proteome</keyword>